<name>A0A5M7BS18_SACHI</name>
<dbReference type="EMBL" id="VWPH01000011">
    <property type="protein sequence ID" value="KAA5830041.1"/>
    <property type="molecule type" value="Genomic_DNA"/>
</dbReference>
<dbReference type="OrthoDB" id="3784587at2"/>
<accession>A0A5M7BS18</accession>
<protein>
    <submittedName>
        <fullName evidence="1">Uncharacterized protein</fullName>
    </submittedName>
</protein>
<evidence type="ECO:0000313" key="2">
    <source>
        <dbReference type="Proteomes" id="UP000323946"/>
    </source>
</evidence>
<keyword evidence="2" id="KW-1185">Reference proteome</keyword>
<evidence type="ECO:0000313" key="1">
    <source>
        <dbReference type="EMBL" id="KAA5830041.1"/>
    </source>
</evidence>
<sequence length="215" mass="23425">MSNGNVGRWSSPPSFSVLCASGAWADLHEVDDFVSMEGRVVEIWLGSASSNGERGVRVGSFGKSHLEQRAGELGVSPEVLAARSGAEALAFLTAPPEYSSSLIRHARERADGCAKWEVSAVKMGEIEIGVRFWEFAGGWTAVAQFGDAHFSIVSIGVGLDEVELHAADGRFGFDLAADLDRDIPDRQNRDWQATVLRRRRDGQLHRDQMAVVQEV</sequence>
<dbReference type="Proteomes" id="UP000323946">
    <property type="component" value="Unassembled WGS sequence"/>
</dbReference>
<reference evidence="1 2" key="1">
    <citation type="submission" date="2019-09" db="EMBL/GenBank/DDBJ databases">
        <title>Draft genome sequence of the thermophilic Saccharopolyspora hirsuta VKM Ac-666T.</title>
        <authorList>
            <person name="Lobastova T.G."/>
            <person name="Fokina V."/>
            <person name="Bragin E.Y."/>
            <person name="Shtratnikova V.Y."/>
            <person name="Starodumova I.P."/>
            <person name="Tarlachkov S.V."/>
            <person name="Donova M.V."/>
        </authorList>
    </citation>
    <scope>NUCLEOTIDE SEQUENCE [LARGE SCALE GENOMIC DNA]</scope>
    <source>
        <strain evidence="1 2">VKM Ac-666</strain>
    </source>
</reference>
<dbReference type="RefSeq" id="WP_150068895.1">
    <property type="nucleotide sequence ID" value="NZ_JBEPDJ010000004.1"/>
</dbReference>
<dbReference type="AlphaFoldDB" id="A0A5M7BS18"/>
<organism evidence="1 2">
    <name type="scientific">Saccharopolyspora hirsuta</name>
    <dbReference type="NCBI Taxonomy" id="1837"/>
    <lineage>
        <taxon>Bacteria</taxon>
        <taxon>Bacillati</taxon>
        <taxon>Actinomycetota</taxon>
        <taxon>Actinomycetes</taxon>
        <taxon>Pseudonocardiales</taxon>
        <taxon>Pseudonocardiaceae</taxon>
        <taxon>Saccharopolyspora</taxon>
    </lineage>
</organism>
<comment type="caution">
    <text evidence="1">The sequence shown here is derived from an EMBL/GenBank/DDBJ whole genome shotgun (WGS) entry which is preliminary data.</text>
</comment>
<proteinExistence type="predicted"/>
<gene>
    <name evidence="1" type="ORF">F1721_23315</name>
</gene>